<reference evidence="1" key="1">
    <citation type="submission" date="2014-09" db="EMBL/GenBank/DDBJ databases">
        <authorList>
            <person name="Magalhaes I.L.F."/>
            <person name="Oliveira U."/>
            <person name="Santos F.R."/>
            <person name="Vidigal T.H.D.A."/>
            <person name="Brescovit A.D."/>
            <person name="Santos A.J."/>
        </authorList>
    </citation>
    <scope>NUCLEOTIDE SEQUENCE</scope>
    <source>
        <tissue evidence="1">Shoot tissue taken approximately 20 cm above the soil surface</tissue>
    </source>
</reference>
<sequence>MELHCVLGNACVDVMSQVPFSSHGSSPSANYS</sequence>
<reference evidence="1" key="2">
    <citation type="journal article" date="2015" name="Data Brief">
        <title>Shoot transcriptome of the giant reed, Arundo donax.</title>
        <authorList>
            <person name="Barrero R.A."/>
            <person name="Guerrero F.D."/>
            <person name="Moolhuijzen P."/>
            <person name="Goolsby J.A."/>
            <person name="Tidwell J."/>
            <person name="Bellgard S.E."/>
            <person name="Bellgard M.I."/>
        </authorList>
    </citation>
    <scope>NUCLEOTIDE SEQUENCE</scope>
    <source>
        <tissue evidence="1">Shoot tissue taken approximately 20 cm above the soil surface</tissue>
    </source>
</reference>
<name>A0A0A9C8Q3_ARUDO</name>
<organism evidence="1">
    <name type="scientific">Arundo donax</name>
    <name type="common">Giant reed</name>
    <name type="synonym">Donax arundinaceus</name>
    <dbReference type="NCBI Taxonomy" id="35708"/>
    <lineage>
        <taxon>Eukaryota</taxon>
        <taxon>Viridiplantae</taxon>
        <taxon>Streptophyta</taxon>
        <taxon>Embryophyta</taxon>
        <taxon>Tracheophyta</taxon>
        <taxon>Spermatophyta</taxon>
        <taxon>Magnoliopsida</taxon>
        <taxon>Liliopsida</taxon>
        <taxon>Poales</taxon>
        <taxon>Poaceae</taxon>
        <taxon>PACMAD clade</taxon>
        <taxon>Arundinoideae</taxon>
        <taxon>Arundineae</taxon>
        <taxon>Arundo</taxon>
    </lineage>
</organism>
<dbReference type="EMBL" id="GBRH01229998">
    <property type="protein sequence ID" value="JAD67897.1"/>
    <property type="molecule type" value="Transcribed_RNA"/>
</dbReference>
<proteinExistence type="predicted"/>
<dbReference type="AlphaFoldDB" id="A0A0A9C8Q3"/>
<accession>A0A0A9C8Q3</accession>
<evidence type="ECO:0000313" key="1">
    <source>
        <dbReference type="EMBL" id="JAD67897.1"/>
    </source>
</evidence>
<protein>
    <submittedName>
        <fullName evidence="1">Uncharacterized protein</fullName>
    </submittedName>
</protein>